<feature type="region of interest" description="Disordered" evidence="1">
    <location>
        <begin position="170"/>
        <end position="225"/>
    </location>
</feature>
<dbReference type="AlphaFoldDB" id="A0A2S4UYR0"/>
<evidence type="ECO:0000313" key="3">
    <source>
        <dbReference type="Proteomes" id="UP000238274"/>
    </source>
</evidence>
<dbReference type="Proteomes" id="UP000238274">
    <property type="component" value="Unassembled WGS sequence"/>
</dbReference>
<reference evidence="3" key="3">
    <citation type="journal article" date="2018" name="Mol. Plant Microbe Interact.">
        <title>Genome sequence resources for the wheat stripe rust pathogen (Puccinia striiformis f. sp. tritici) and the barley stripe rust pathogen (Puccinia striiformis f. sp. hordei).</title>
        <authorList>
            <person name="Xia C."/>
            <person name="Wang M."/>
            <person name="Yin C."/>
            <person name="Cornejo O.E."/>
            <person name="Hulbert S.H."/>
            <person name="Chen X."/>
        </authorList>
    </citation>
    <scope>NUCLEOTIDE SEQUENCE [LARGE SCALE GENOMIC DNA]</scope>
    <source>
        <strain evidence="3">93TX-2</strain>
    </source>
</reference>
<sequence length="225" mass="24512">MRRSGGAIHQNQLTGRVELDLSPNLSLPSLESLHPSDNQDEDDGPENSSLSVPPSEPSAAPLETNPKRSIVKQRINNKRLKRAPAESTHSVSSPVNKRPLNGQEPRPITDFVPLPPRANPTKTSKLSKLRLKQKEAPAKKGQANPASKFRPKIPAASVAEVQEDVNLVEGNQDAVSSNPNLQLPSNNNKEQLQQDTEQTTNSSTNYTAKTYSAPQVNNNPSNRIT</sequence>
<feature type="compositionally biased region" description="Low complexity" evidence="1">
    <location>
        <begin position="176"/>
        <end position="188"/>
    </location>
</feature>
<reference evidence="3" key="2">
    <citation type="journal article" date="2018" name="BMC Genomics">
        <title>Genomic insights into host adaptation between the wheat stripe rust pathogen (Puccinia striiformis f. sp. tritici) and the barley stripe rust pathogen (Puccinia striiformis f. sp. hordei).</title>
        <authorList>
            <person name="Xia C."/>
            <person name="Wang M."/>
            <person name="Yin C."/>
            <person name="Cornejo O.E."/>
            <person name="Hulbert S.H."/>
            <person name="Chen X."/>
        </authorList>
    </citation>
    <scope>NUCLEOTIDE SEQUENCE [LARGE SCALE GENOMIC DNA]</scope>
    <source>
        <strain evidence="3">93TX-2</strain>
    </source>
</reference>
<feature type="compositionally biased region" description="Low complexity" evidence="1">
    <location>
        <begin position="20"/>
        <end position="36"/>
    </location>
</feature>
<feature type="region of interest" description="Disordered" evidence="1">
    <location>
        <begin position="1"/>
        <end position="155"/>
    </location>
</feature>
<comment type="caution">
    <text evidence="2">The sequence shown here is derived from an EMBL/GenBank/DDBJ whole genome shotgun (WGS) entry which is preliminary data.</text>
</comment>
<evidence type="ECO:0000313" key="2">
    <source>
        <dbReference type="EMBL" id="POW02402.1"/>
    </source>
</evidence>
<proteinExistence type="predicted"/>
<name>A0A2S4UYR0_9BASI</name>
<reference evidence="2 3" key="1">
    <citation type="submission" date="2017-12" db="EMBL/GenBank/DDBJ databases">
        <title>Gene loss provides genomic basis for host adaptation in cereal stripe rust fungi.</title>
        <authorList>
            <person name="Xia C."/>
        </authorList>
    </citation>
    <scope>NUCLEOTIDE SEQUENCE [LARGE SCALE GENOMIC DNA]</scope>
    <source>
        <strain evidence="2 3">93TX-2</strain>
    </source>
</reference>
<feature type="compositionally biased region" description="Polar residues" evidence="1">
    <location>
        <begin position="189"/>
        <end position="225"/>
    </location>
</feature>
<dbReference type="VEuPathDB" id="FungiDB:PSTT_12571"/>
<evidence type="ECO:0000256" key="1">
    <source>
        <dbReference type="SAM" id="MobiDB-lite"/>
    </source>
</evidence>
<feature type="compositionally biased region" description="Basic residues" evidence="1">
    <location>
        <begin position="69"/>
        <end position="82"/>
    </location>
</feature>
<dbReference type="EMBL" id="PKSM01000215">
    <property type="protein sequence ID" value="POW02402.1"/>
    <property type="molecule type" value="Genomic_DNA"/>
</dbReference>
<dbReference type="VEuPathDB" id="FungiDB:PSHT_12123"/>
<protein>
    <submittedName>
        <fullName evidence="2">Uncharacterized protein</fullName>
    </submittedName>
</protein>
<accession>A0A2S4UYR0</accession>
<organism evidence="2 3">
    <name type="scientific">Puccinia striiformis</name>
    <dbReference type="NCBI Taxonomy" id="27350"/>
    <lineage>
        <taxon>Eukaryota</taxon>
        <taxon>Fungi</taxon>
        <taxon>Dikarya</taxon>
        <taxon>Basidiomycota</taxon>
        <taxon>Pucciniomycotina</taxon>
        <taxon>Pucciniomycetes</taxon>
        <taxon>Pucciniales</taxon>
        <taxon>Pucciniaceae</taxon>
        <taxon>Puccinia</taxon>
    </lineage>
</organism>
<keyword evidence="3" id="KW-1185">Reference proteome</keyword>
<gene>
    <name evidence="2" type="ORF">PSHT_12123</name>
</gene>